<name>A0A327VSP8_9BACT</name>
<reference evidence="1 2" key="1">
    <citation type="submission" date="2018-06" db="EMBL/GenBank/DDBJ databases">
        <title>Genomic Encyclopedia of Archaeal and Bacterial Type Strains, Phase II (KMG-II): from individual species to whole genera.</title>
        <authorList>
            <person name="Goeker M."/>
        </authorList>
    </citation>
    <scope>NUCLEOTIDE SEQUENCE [LARGE SCALE GENOMIC DNA]</scope>
    <source>
        <strain evidence="1 2">DSM 29821</strain>
    </source>
</reference>
<protein>
    <recommendedName>
        <fullName evidence="3">Carboxypeptidase-like protein</fullName>
    </recommendedName>
</protein>
<gene>
    <name evidence="1" type="ORF">CLV59_106131</name>
</gene>
<evidence type="ECO:0000313" key="2">
    <source>
        <dbReference type="Proteomes" id="UP000249819"/>
    </source>
</evidence>
<dbReference type="RefSeq" id="WP_146616239.1">
    <property type="nucleotide sequence ID" value="NZ_QLMA01000006.1"/>
</dbReference>
<dbReference type="InterPro" id="IPR008969">
    <property type="entry name" value="CarboxyPept-like_regulatory"/>
</dbReference>
<comment type="caution">
    <text evidence="1">The sequence shown here is derived from an EMBL/GenBank/DDBJ whole genome shotgun (WGS) entry which is preliminary data.</text>
</comment>
<organism evidence="1 2">
    <name type="scientific">Chitinophaga dinghuensis</name>
    <dbReference type="NCBI Taxonomy" id="1539050"/>
    <lineage>
        <taxon>Bacteria</taxon>
        <taxon>Pseudomonadati</taxon>
        <taxon>Bacteroidota</taxon>
        <taxon>Chitinophagia</taxon>
        <taxon>Chitinophagales</taxon>
        <taxon>Chitinophagaceae</taxon>
        <taxon>Chitinophaga</taxon>
    </lineage>
</organism>
<keyword evidence="2" id="KW-1185">Reference proteome</keyword>
<accession>A0A327VSP8</accession>
<sequence length="251" mass="28947">MSVSTLVRKGLLILLLVLMRFVVAAQQVQVSGTVYEKTATMGLSGVSVHSNSGAGAITDSMGRYNIKIPVTDSLSFSYQGKSTQKFAVKEINLTRPFDMKLFVEIKTLATVEVKAKPKSYQYDSLENRREYRKYFDFEPEYITSGNGGAGINLDALFSIGKIKRMQQFRKFLQRDEQEKYVDHRFNKDLVQKITGLKSPLLESFMVEYRPTYAMLMSFENEYDYLRYIKEMGTYYESEVRRGHTNIPVFNR</sequence>
<dbReference type="Proteomes" id="UP000249819">
    <property type="component" value="Unassembled WGS sequence"/>
</dbReference>
<evidence type="ECO:0000313" key="1">
    <source>
        <dbReference type="EMBL" id="RAJ79071.1"/>
    </source>
</evidence>
<evidence type="ECO:0008006" key="3">
    <source>
        <dbReference type="Google" id="ProtNLM"/>
    </source>
</evidence>
<dbReference type="EMBL" id="QLMA01000006">
    <property type="protein sequence ID" value="RAJ79071.1"/>
    <property type="molecule type" value="Genomic_DNA"/>
</dbReference>
<dbReference type="OrthoDB" id="714262at2"/>
<proteinExistence type="predicted"/>
<dbReference type="SUPFAM" id="SSF49464">
    <property type="entry name" value="Carboxypeptidase regulatory domain-like"/>
    <property type="match status" value="1"/>
</dbReference>
<dbReference type="AlphaFoldDB" id="A0A327VSP8"/>